<dbReference type="Proteomes" id="UP001595748">
    <property type="component" value="Unassembled WGS sequence"/>
</dbReference>
<gene>
    <name evidence="1" type="primary">lhpI</name>
    <name evidence="1" type="ORF">ACFOPQ_10920</name>
</gene>
<proteinExistence type="predicted"/>
<dbReference type="GO" id="GO:0050241">
    <property type="term" value="F:pyrroline-2-carboxylate reductase activity"/>
    <property type="evidence" value="ECO:0007669"/>
    <property type="project" value="UniProtKB-EC"/>
</dbReference>
<dbReference type="Gene3D" id="3.40.50.720">
    <property type="entry name" value="NAD(P)-binding Rossmann-like Domain"/>
    <property type="match status" value="1"/>
</dbReference>
<keyword evidence="1" id="KW-0560">Oxidoreductase</keyword>
<accession>A0ABV8A7P9</accession>
<dbReference type="NCBIfam" id="NF045512">
    <property type="entry name" value="PyrPipCarbRedLhpI"/>
    <property type="match status" value="1"/>
</dbReference>
<dbReference type="PANTHER" id="PTHR13812:SF19">
    <property type="entry name" value="KETIMINE REDUCTASE MU-CRYSTALLIN"/>
    <property type="match status" value="1"/>
</dbReference>
<dbReference type="PIRSF" id="PIRSF001439">
    <property type="entry name" value="CryM"/>
    <property type="match status" value="1"/>
</dbReference>
<reference evidence="2" key="1">
    <citation type="journal article" date="2019" name="Int. J. Syst. Evol. Microbiol.">
        <title>The Global Catalogue of Microorganisms (GCM) 10K type strain sequencing project: providing services to taxonomists for standard genome sequencing and annotation.</title>
        <authorList>
            <consortium name="The Broad Institute Genomics Platform"/>
            <consortium name="The Broad Institute Genome Sequencing Center for Infectious Disease"/>
            <person name="Wu L."/>
            <person name="Ma J."/>
        </authorList>
    </citation>
    <scope>NUCLEOTIDE SEQUENCE [LARGE SCALE GENOMIC DNA]</scope>
    <source>
        <strain evidence="2">CCTCC AB 2013263</strain>
    </source>
</reference>
<dbReference type="EC" id="1.5.1.1" evidence="1"/>
<keyword evidence="2" id="KW-1185">Reference proteome</keyword>
<evidence type="ECO:0000313" key="2">
    <source>
        <dbReference type="Proteomes" id="UP001595748"/>
    </source>
</evidence>
<organism evidence="1 2">
    <name type="scientific">Deinococcus antarcticus</name>
    <dbReference type="NCBI Taxonomy" id="1298767"/>
    <lineage>
        <taxon>Bacteria</taxon>
        <taxon>Thermotogati</taxon>
        <taxon>Deinococcota</taxon>
        <taxon>Deinococci</taxon>
        <taxon>Deinococcales</taxon>
        <taxon>Deinococcaceae</taxon>
        <taxon>Deinococcus</taxon>
    </lineage>
</organism>
<dbReference type="Gene3D" id="3.30.1780.10">
    <property type="entry name" value="ornithine cyclodeaminase, domain 1"/>
    <property type="match status" value="1"/>
</dbReference>
<dbReference type="PANTHER" id="PTHR13812">
    <property type="entry name" value="KETIMINE REDUCTASE MU-CRYSTALLIN"/>
    <property type="match status" value="1"/>
</dbReference>
<protein>
    <submittedName>
        <fullName evidence="1">Bifunctional Delta(1)-pyrroline-2-carboxylate/Delta(1)-piperideine-2-carboxylate reductase</fullName>
        <ecNumber evidence="1">1.5.1.1</ecNumber>
    </submittedName>
</protein>
<dbReference type="NCBIfam" id="NF005603">
    <property type="entry name" value="PRK07340.1"/>
    <property type="match status" value="1"/>
</dbReference>
<sequence>MSTPQFGPQETSQLLPFPPLLAALRQAVQEYAAAHIHCPERLVVPLPERGVMLCMPAVASDLAAHKLVNVCPGNPQRDLPTIQGMVTAYHAPTGTPLFTLDAPTVTARRTAAVSLLGIEELHGRPRHVSIIGTGGQAHGHMQALKAAYPEAQVTVVGRTLERAQAFASSGRIHAAVTVPDDADVIITTTTSKTPVYDELPRAGRLVVGVGAFTPDAAEIGPQTLQGSQLFVDDPAGARHEAGDFIQAGVDWASVRSLADALTTPPGTAIPAVFKSVGCAAWDLAACRVARERLAEA</sequence>
<dbReference type="EMBL" id="JBHRZF010000134">
    <property type="protein sequence ID" value="MFC3861271.1"/>
    <property type="molecule type" value="Genomic_DNA"/>
</dbReference>
<dbReference type="InterPro" id="IPR003462">
    <property type="entry name" value="ODC_Mu_crystall"/>
</dbReference>
<name>A0ABV8A7P9_9DEIO</name>
<dbReference type="InterPro" id="IPR023401">
    <property type="entry name" value="ODC_N"/>
</dbReference>
<comment type="caution">
    <text evidence="1">The sequence shown here is derived from an EMBL/GenBank/DDBJ whole genome shotgun (WGS) entry which is preliminary data.</text>
</comment>
<dbReference type="RefSeq" id="WP_380078001.1">
    <property type="nucleotide sequence ID" value="NZ_JBHRZF010000134.1"/>
</dbReference>
<dbReference type="InterPro" id="IPR036291">
    <property type="entry name" value="NAD(P)-bd_dom_sf"/>
</dbReference>
<dbReference type="InterPro" id="IPR053444">
    <property type="entry name" value="Pyr2C_reductase-like"/>
</dbReference>
<dbReference type="Pfam" id="PF02423">
    <property type="entry name" value="OCD_Mu_crystall"/>
    <property type="match status" value="1"/>
</dbReference>
<evidence type="ECO:0000313" key="1">
    <source>
        <dbReference type="EMBL" id="MFC3861271.1"/>
    </source>
</evidence>
<dbReference type="SUPFAM" id="SSF51735">
    <property type="entry name" value="NAD(P)-binding Rossmann-fold domains"/>
    <property type="match status" value="1"/>
</dbReference>